<dbReference type="Proteomes" id="UP000384372">
    <property type="component" value="Unassembled WGS sequence"/>
</dbReference>
<keyword evidence="5 7" id="KW-0472">Membrane</keyword>
<dbReference type="Pfam" id="PF07715">
    <property type="entry name" value="Plug"/>
    <property type="match status" value="1"/>
</dbReference>
<accession>A0A6A7WDF6</accession>
<keyword evidence="8" id="KW-0732">Signal</keyword>
<keyword evidence="11" id="KW-1185">Reference proteome</keyword>
<dbReference type="InterPro" id="IPR037066">
    <property type="entry name" value="Plug_dom_sf"/>
</dbReference>
<keyword evidence="10" id="KW-0675">Receptor</keyword>
<dbReference type="Gene3D" id="2.60.40.1120">
    <property type="entry name" value="Carboxypeptidase-like, regulatory domain"/>
    <property type="match status" value="1"/>
</dbReference>
<dbReference type="Pfam" id="PF13715">
    <property type="entry name" value="CarbopepD_reg_2"/>
    <property type="match status" value="1"/>
</dbReference>
<proteinExistence type="inferred from homology"/>
<dbReference type="Gene3D" id="2.40.170.20">
    <property type="entry name" value="TonB-dependent receptor, beta-barrel domain"/>
    <property type="match status" value="1"/>
</dbReference>
<evidence type="ECO:0000313" key="11">
    <source>
        <dbReference type="Proteomes" id="UP000384372"/>
    </source>
</evidence>
<keyword evidence="3 7" id="KW-1134">Transmembrane beta strand</keyword>
<feature type="domain" description="TonB-dependent receptor plug" evidence="9">
    <location>
        <begin position="108"/>
        <end position="214"/>
    </location>
</feature>
<dbReference type="InterPro" id="IPR023997">
    <property type="entry name" value="TonB-dep_OMP_SusC/RagA_CS"/>
</dbReference>
<dbReference type="OrthoDB" id="9768177at2"/>
<feature type="signal peptide" evidence="8">
    <location>
        <begin position="1"/>
        <end position="16"/>
    </location>
</feature>
<gene>
    <name evidence="10" type="ORF">F7D20_11215</name>
</gene>
<evidence type="ECO:0000256" key="6">
    <source>
        <dbReference type="ARBA" id="ARBA00023237"/>
    </source>
</evidence>
<dbReference type="PROSITE" id="PS52016">
    <property type="entry name" value="TONB_DEPENDENT_REC_3"/>
    <property type="match status" value="1"/>
</dbReference>
<evidence type="ECO:0000313" key="10">
    <source>
        <dbReference type="EMBL" id="MQP12509.1"/>
    </source>
</evidence>
<dbReference type="NCBIfam" id="TIGR04056">
    <property type="entry name" value="OMP_RagA_SusC"/>
    <property type="match status" value="1"/>
</dbReference>
<evidence type="ECO:0000256" key="5">
    <source>
        <dbReference type="ARBA" id="ARBA00023136"/>
    </source>
</evidence>
<comment type="caution">
    <text evidence="10">The sequence shown here is derived from an EMBL/GenBank/DDBJ whole genome shotgun (WGS) entry which is preliminary data.</text>
</comment>
<dbReference type="InterPro" id="IPR036942">
    <property type="entry name" value="Beta-barrel_TonB_sf"/>
</dbReference>
<evidence type="ECO:0000256" key="3">
    <source>
        <dbReference type="ARBA" id="ARBA00022452"/>
    </source>
</evidence>
<feature type="chain" id="PRO_5025520090" evidence="8">
    <location>
        <begin position="17"/>
        <end position="1077"/>
    </location>
</feature>
<organism evidence="10 11">
    <name type="scientific">Segatella copri</name>
    <dbReference type="NCBI Taxonomy" id="165179"/>
    <lineage>
        <taxon>Bacteria</taxon>
        <taxon>Pseudomonadati</taxon>
        <taxon>Bacteroidota</taxon>
        <taxon>Bacteroidia</taxon>
        <taxon>Bacteroidales</taxon>
        <taxon>Prevotellaceae</taxon>
        <taxon>Segatella</taxon>
    </lineage>
</organism>
<dbReference type="InterPro" id="IPR012910">
    <property type="entry name" value="Plug_dom"/>
</dbReference>
<dbReference type="GO" id="GO:0009279">
    <property type="term" value="C:cell outer membrane"/>
    <property type="evidence" value="ECO:0007669"/>
    <property type="project" value="UniProtKB-SubCell"/>
</dbReference>
<name>A0A6A7WDF6_9BACT</name>
<evidence type="ECO:0000256" key="8">
    <source>
        <dbReference type="SAM" id="SignalP"/>
    </source>
</evidence>
<dbReference type="FunFam" id="2.60.40.1120:FF:000003">
    <property type="entry name" value="Outer membrane protein Omp121"/>
    <property type="match status" value="1"/>
</dbReference>
<dbReference type="InterPro" id="IPR008969">
    <property type="entry name" value="CarboxyPept-like_regulatory"/>
</dbReference>
<evidence type="ECO:0000256" key="2">
    <source>
        <dbReference type="ARBA" id="ARBA00022448"/>
    </source>
</evidence>
<evidence type="ECO:0000256" key="7">
    <source>
        <dbReference type="PROSITE-ProRule" id="PRU01360"/>
    </source>
</evidence>
<sequence length="1077" mass="119125">MTFIACLFLSIGMALAQTQVSGTVTSSEDGSPVIGASIKVVGTNTGTVTNIDGNFSLNVSANAKLEVSYIGMVTKTVKAAKNMKIVLDPDNHALDEVMVVAYGTQKKSAFTGSAAIVDAKEIGKVQVTNAVDALKGKAAGVQIYTGSGQPGATPTIRIRGFNSKSAGNDPLIVLDGSPFSGSLNDINPADVESMTVLKDASSTALYGARGGNGVILITTKSGQKGTKGTLTVDAKWGSNSKAVPEYETMKSPAKYYEMWYKALNNYAQNVNHMDATQAWKWANDNMITNTSYGLGYNVYTIPEGQQLIGTNGKLNPNATLGSYSTMNGTTYYLTPDDWIDEIYNNSLRQEYTVTATGASDRGTFYGSANYLSNDGITAASNYRRFTSRLKADYQVNKWLKVGANMSYGHFNSNSLTESGDNGSIFATVNIAPIYPMYMRDANGNIIYDQNSRMIAYDYGSGKVAPFRAFMGGGNPISDAKLNTDNTEGNTFNGTGFAEIQLPYGFKFTSINNVYLNESRSTSTTNPYFGQYAASNGTVSKEHDRTWSYNYQQRINWHQVYGKHDIEVMLGHEYYRVYGYGLLASKHNQFSVDNKELAGAVVLDNGTSSMSEYNTESWLSRAMYNYDSRYFGSVSVMRQASSRFAKDNWWGTFWSFGAGWNMHKESWFKVNWIDELKLKASYGENGNDAIGSYMYTKYFAISNSNNEVSLTPSSLGNPKISWEKNGKFNIGVDFSLLKNRIWGSIEYYNNTTSDMLSTVYLPVSYGWSGYFDNIGNMVNRGVEIDLHADAIRTKDFTWNVYVNMTTNHNEITKLSDSYKQSWYDGIGLGSPSGAYFYQEGKSLFTYYTKKYAGVDPETGLSLFYKNVYEKDENNKDVYYNNAGEKVDDSYTGVKHRKVVGQETTSTYNDGSDYLCGDVLPDVYGGFGTSVAWKGLDFSMDFQYQIGGQVYDVAYASLMDCSAGQAIHVDMEKAWTPENTNTSVPRWQYGDSYMSAHTDRFLTNASYLTLSNITLGYTLPTQWMQTVGLQKVRVYMVADNIWTWSKRQGLDPRQSITGGSSNSVYRPIRTISGGITVTF</sequence>
<reference evidence="10 11" key="1">
    <citation type="submission" date="2019-09" db="EMBL/GenBank/DDBJ databases">
        <title>Distinct polysaccharide growth profiles of human intestinal Prevotella copri isolates.</title>
        <authorList>
            <person name="Fehlner-Peach H."/>
            <person name="Magnabosco C."/>
            <person name="Raghavan V."/>
            <person name="Scher J.U."/>
            <person name="Tett A."/>
            <person name="Cox L.M."/>
            <person name="Gottsegen C."/>
            <person name="Watters A."/>
            <person name="Wiltshire- Gordon J.D."/>
            <person name="Segata N."/>
            <person name="Bonneau R."/>
            <person name="Littman D.R."/>
        </authorList>
    </citation>
    <scope>NUCLEOTIDE SEQUENCE [LARGE SCALE GENOMIC DNA]</scope>
    <source>
        <strain evidence="11">iAQ1173</strain>
    </source>
</reference>
<dbReference type="NCBIfam" id="TIGR04057">
    <property type="entry name" value="SusC_RagA_signa"/>
    <property type="match status" value="1"/>
</dbReference>
<dbReference type="InterPro" id="IPR023996">
    <property type="entry name" value="TonB-dep_OMP_SusC/RagA"/>
</dbReference>
<dbReference type="EMBL" id="VZAD01000085">
    <property type="protein sequence ID" value="MQP12509.1"/>
    <property type="molecule type" value="Genomic_DNA"/>
</dbReference>
<comment type="subcellular location">
    <subcellularLocation>
        <location evidence="1 7">Cell outer membrane</location>
        <topology evidence="1 7">Multi-pass membrane protein</topology>
    </subcellularLocation>
</comment>
<dbReference type="SUPFAM" id="SSF56935">
    <property type="entry name" value="Porins"/>
    <property type="match status" value="1"/>
</dbReference>
<keyword evidence="2 7" id="KW-0813">Transport</keyword>
<dbReference type="AlphaFoldDB" id="A0A6A7WDF6"/>
<dbReference type="SUPFAM" id="SSF49464">
    <property type="entry name" value="Carboxypeptidase regulatory domain-like"/>
    <property type="match status" value="1"/>
</dbReference>
<evidence type="ECO:0000256" key="1">
    <source>
        <dbReference type="ARBA" id="ARBA00004571"/>
    </source>
</evidence>
<evidence type="ECO:0000259" key="9">
    <source>
        <dbReference type="Pfam" id="PF07715"/>
    </source>
</evidence>
<dbReference type="Gene3D" id="2.170.130.10">
    <property type="entry name" value="TonB-dependent receptor, plug domain"/>
    <property type="match status" value="1"/>
</dbReference>
<dbReference type="InterPro" id="IPR039426">
    <property type="entry name" value="TonB-dep_rcpt-like"/>
</dbReference>
<keyword evidence="6 7" id="KW-0998">Cell outer membrane</keyword>
<comment type="similarity">
    <text evidence="7">Belongs to the TonB-dependent receptor family.</text>
</comment>
<evidence type="ECO:0000256" key="4">
    <source>
        <dbReference type="ARBA" id="ARBA00022692"/>
    </source>
</evidence>
<protein>
    <submittedName>
        <fullName evidence="10">TonB-dependent receptor</fullName>
    </submittedName>
</protein>
<keyword evidence="4 7" id="KW-0812">Transmembrane</keyword>